<evidence type="ECO:0000256" key="1">
    <source>
        <dbReference type="ARBA" id="ARBA00004613"/>
    </source>
</evidence>
<gene>
    <name evidence="11" type="primary">LOC114659690</name>
</gene>
<dbReference type="InterPro" id="IPR002157">
    <property type="entry name" value="Cbl-bd_prot"/>
</dbReference>
<evidence type="ECO:0000313" key="12">
    <source>
        <dbReference type="Proteomes" id="UP000694620"/>
    </source>
</evidence>
<keyword evidence="4" id="KW-0964">Secreted</keyword>
<keyword evidence="3" id="KW-0813">Transport</keyword>
<feature type="disulfide bond" evidence="8">
    <location>
        <begin position="23"/>
        <end position="261"/>
    </location>
</feature>
<evidence type="ECO:0000256" key="2">
    <source>
        <dbReference type="ARBA" id="ARBA00006449"/>
    </source>
</evidence>
<keyword evidence="8" id="KW-1015">Disulfide bond</keyword>
<dbReference type="GO" id="GO:0031419">
    <property type="term" value="F:cobalamin binding"/>
    <property type="evidence" value="ECO:0007669"/>
    <property type="project" value="InterPro"/>
</dbReference>
<dbReference type="Ensembl" id="ENSECRT00000015857.1">
    <property type="protein sequence ID" value="ENSECRP00000015580.1"/>
    <property type="gene ID" value="ENSECRG00000010400.1"/>
</dbReference>
<feature type="signal peptide" evidence="9">
    <location>
        <begin position="1"/>
        <end position="19"/>
    </location>
</feature>
<sequence length="426" mass="47103">MGFLRTASLLLVFLGQCHLYPFCVVPTDQMKLVTTFLTKILQSEVDKVSNGNEPSASVVLSLRLAQQHNLFLEQGLLERLEENVANPNKTDPLALYVLAIQSFCKDPSLIPAPMLLDDYLKVTPILFEELNKELCHIGSQGKPLTSYFNIFQDVLALCLMGQKFVIQTVNSLLWSVDYNQLGEDGKLSVDTDSMAIIALTCLRQSLSPRTAAYIRAQIQTTLEMLFHQVLATRQTNGLFGDLYSTGLALQALSVNYVDFDCKTTMQTLLQEISLGAFDNSIAASLIIPTLSGRTYLDINKLKCSADQDNLPLTDSDTASSGNITVYYTVIDDVSNTFRDSIIVSLPVGSTLLDVLKKAAAMSPEKFSFTTRLVKNLGLFVTSIQGLTSNNYQTYWEFFSGSNMLYEGIGGYIPSNGENIVARFLQF</sequence>
<feature type="binding site" evidence="7">
    <location>
        <position position="190"/>
    </location>
    <ligand>
        <name>cyanocob(III)alamin</name>
        <dbReference type="ChEBI" id="CHEBI:17439"/>
    </ligand>
</feature>
<feature type="domain" description="Transcobalamin-like C-terminal" evidence="10">
    <location>
        <begin position="348"/>
        <end position="423"/>
    </location>
</feature>
<evidence type="ECO:0000256" key="8">
    <source>
        <dbReference type="PIRSR" id="PIRSR602157-2"/>
    </source>
</evidence>
<evidence type="ECO:0000256" key="5">
    <source>
        <dbReference type="ARBA" id="ARBA00022729"/>
    </source>
</evidence>
<evidence type="ECO:0000256" key="9">
    <source>
        <dbReference type="SAM" id="SignalP"/>
    </source>
</evidence>
<evidence type="ECO:0000256" key="6">
    <source>
        <dbReference type="ARBA" id="ARBA00023285"/>
    </source>
</evidence>
<evidence type="ECO:0000256" key="3">
    <source>
        <dbReference type="ARBA" id="ARBA00022426"/>
    </source>
</evidence>
<dbReference type="Pfam" id="PF14478">
    <property type="entry name" value="DUF4430"/>
    <property type="match status" value="1"/>
</dbReference>
<feature type="binding site" evidence="7">
    <location>
        <position position="241"/>
    </location>
    <ligand>
        <name>cyanocob(III)alamin</name>
        <dbReference type="ChEBI" id="CHEBI:17439"/>
    </ligand>
</feature>
<feature type="disulfide bond" evidence="8">
    <location>
        <begin position="158"/>
        <end position="201"/>
    </location>
</feature>
<dbReference type="AlphaFoldDB" id="A0A8C4SCJ3"/>
<dbReference type="Gene3D" id="1.50.10.20">
    <property type="match status" value="1"/>
</dbReference>
<keyword evidence="3" id="KW-0171">Cobalt transport</keyword>
<evidence type="ECO:0000256" key="4">
    <source>
        <dbReference type="ARBA" id="ARBA00022525"/>
    </source>
</evidence>
<keyword evidence="5 9" id="KW-0732">Signal</keyword>
<dbReference type="InterPro" id="IPR051588">
    <property type="entry name" value="Cobalamin_Transport"/>
</dbReference>
<keyword evidence="6 7" id="KW-0170">Cobalt</keyword>
<evidence type="ECO:0000259" key="10">
    <source>
        <dbReference type="Pfam" id="PF14478"/>
    </source>
</evidence>
<comment type="similarity">
    <text evidence="2">Belongs to the eukaryotic cobalamin transport proteins family.</text>
</comment>
<dbReference type="InterPro" id="IPR027954">
    <property type="entry name" value="Transcobalamin-like_C"/>
</dbReference>
<protein>
    <submittedName>
        <fullName evidence="11">Cobalamin binding intrinsic factor-like</fullName>
    </submittedName>
</protein>
<dbReference type="Proteomes" id="UP000694620">
    <property type="component" value="Chromosome 10"/>
</dbReference>
<accession>A0A8C4SCJ3</accession>
<feature type="binding site" evidence="7">
    <location>
        <position position="404"/>
    </location>
    <ligand>
        <name>cyanocob(III)alamin</name>
        <dbReference type="ChEBI" id="CHEBI:17439"/>
    </ligand>
</feature>
<comment type="subcellular location">
    <subcellularLocation>
        <location evidence="1">Secreted</location>
    </subcellularLocation>
</comment>
<name>A0A8C4SCJ3_ERPCA</name>
<dbReference type="GeneTree" id="ENSGT00530000063370"/>
<reference evidence="11" key="1">
    <citation type="submission" date="2021-06" db="EMBL/GenBank/DDBJ databases">
        <authorList>
            <consortium name="Wellcome Sanger Institute Data Sharing"/>
        </authorList>
    </citation>
    <scope>NUCLEOTIDE SEQUENCE [LARGE SCALE GENOMIC DNA]</scope>
</reference>
<dbReference type="PANTHER" id="PTHR10559:SF15">
    <property type="entry name" value="COBALAMIN BINDING INTRINSIC FACTOR"/>
    <property type="match status" value="1"/>
</dbReference>
<organism evidence="11 12">
    <name type="scientific">Erpetoichthys calabaricus</name>
    <name type="common">Rope fish</name>
    <name type="synonym">Calamoichthys calabaricus</name>
    <dbReference type="NCBI Taxonomy" id="27687"/>
    <lineage>
        <taxon>Eukaryota</taxon>
        <taxon>Metazoa</taxon>
        <taxon>Chordata</taxon>
        <taxon>Craniata</taxon>
        <taxon>Vertebrata</taxon>
        <taxon>Euteleostomi</taxon>
        <taxon>Actinopterygii</taxon>
        <taxon>Polypteriformes</taxon>
        <taxon>Polypteridae</taxon>
        <taxon>Erpetoichthys</taxon>
    </lineage>
</organism>
<reference evidence="11" key="2">
    <citation type="submission" date="2025-08" db="UniProtKB">
        <authorList>
            <consortium name="Ensembl"/>
        </authorList>
    </citation>
    <scope>IDENTIFICATION</scope>
</reference>
<reference evidence="11" key="3">
    <citation type="submission" date="2025-09" db="UniProtKB">
        <authorList>
            <consortium name="Ensembl"/>
        </authorList>
    </citation>
    <scope>IDENTIFICATION</scope>
</reference>
<keyword evidence="3" id="KW-0406">Ion transport</keyword>
<dbReference type="GO" id="GO:0015889">
    <property type="term" value="P:cobalamin transport"/>
    <property type="evidence" value="ECO:0007669"/>
    <property type="project" value="InterPro"/>
</dbReference>
<dbReference type="PANTHER" id="PTHR10559">
    <property type="entry name" value="TRANSCOBALAMIN-1/GASTRIC INTRINSIC FACTOR"/>
    <property type="match status" value="1"/>
</dbReference>
<keyword evidence="12" id="KW-1185">Reference proteome</keyword>
<dbReference type="GO" id="GO:0006824">
    <property type="term" value="P:cobalt ion transport"/>
    <property type="evidence" value="ECO:0007669"/>
    <property type="project" value="UniProtKB-KW"/>
</dbReference>
<feature type="chain" id="PRO_5034192579" evidence="9">
    <location>
        <begin position="20"/>
        <end position="426"/>
    </location>
</feature>
<dbReference type="Gene3D" id="2.170.130.30">
    <property type="match status" value="1"/>
</dbReference>
<evidence type="ECO:0000313" key="11">
    <source>
        <dbReference type="Ensembl" id="ENSECRP00000015580.1"/>
    </source>
</evidence>
<dbReference type="GO" id="GO:0005615">
    <property type="term" value="C:extracellular space"/>
    <property type="evidence" value="ECO:0007669"/>
    <property type="project" value="TreeGrafter"/>
</dbReference>
<dbReference type="Pfam" id="PF01122">
    <property type="entry name" value="Cobalamin_bind"/>
    <property type="match status" value="1"/>
</dbReference>
<proteinExistence type="inferred from homology"/>
<evidence type="ECO:0000256" key="7">
    <source>
        <dbReference type="PIRSR" id="PIRSR602157-1"/>
    </source>
</evidence>